<dbReference type="HAMAP" id="MF_01057">
    <property type="entry name" value="tRNA_methyltr_TrmB"/>
    <property type="match status" value="1"/>
</dbReference>
<evidence type="ECO:0000256" key="3">
    <source>
        <dbReference type="ARBA" id="ARBA00022603"/>
    </source>
</evidence>
<feature type="binding site" evidence="7">
    <location>
        <position position="107"/>
    </location>
    <ligand>
        <name>S-adenosyl-L-methionine</name>
        <dbReference type="ChEBI" id="CHEBI:59789"/>
    </ligand>
</feature>
<evidence type="ECO:0000256" key="2">
    <source>
        <dbReference type="ARBA" id="ARBA00003015"/>
    </source>
</evidence>
<accession>A0ABZ2RP76</accession>
<keyword evidence="4 7" id="KW-0808">Transferase</keyword>
<feature type="binding site" evidence="7">
    <location>
        <position position="111"/>
    </location>
    <ligand>
        <name>substrate</name>
    </ligand>
</feature>
<dbReference type="Pfam" id="PF02390">
    <property type="entry name" value="Methyltransf_4"/>
    <property type="match status" value="1"/>
</dbReference>
<dbReference type="Proteomes" id="UP001460679">
    <property type="component" value="Chromosome"/>
</dbReference>
<dbReference type="EC" id="2.1.1.33" evidence="7"/>
<evidence type="ECO:0000256" key="5">
    <source>
        <dbReference type="ARBA" id="ARBA00022691"/>
    </source>
</evidence>
<feature type="binding site" evidence="7">
    <location>
        <position position="34"/>
    </location>
    <ligand>
        <name>S-adenosyl-L-methionine</name>
        <dbReference type="ChEBI" id="CHEBI:59789"/>
    </ligand>
</feature>
<comment type="pathway">
    <text evidence="7">tRNA modification; N(7)-methylguanine-tRNA biosynthesis.</text>
</comment>
<comment type="function">
    <text evidence="2 7">Catalyzes the formation of N(7)-methylguanine at position 46 (m7G46) in tRNA.</text>
</comment>
<organism evidence="8 9">
    <name type="scientific">[Mycoplasma] gypis</name>
    <dbReference type="NCBI Taxonomy" id="92404"/>
    <lineage>
        <taxon>Bacteria</taxon>
        <taxon>Bacillati</taxon>
        <taxon>Mycoplasmatota</taxon>
        <taxon>Mycoplasmoidales</taxon>
        <taxon>Metamycoplasmataceae</taxon>
        <taxon>Metamycoplasma</taxon>
    </lineage>
</organism>
<proteinExistence type="inferred from homology"/>
<keyword evidence="6 7" id="KW-0819">tRNA processing</keyword>
<feature type="binding site" evidence="7">
    <location>
        <position position="86"/>
    </location>
    <ligand>
        <name>S-adenosyl-L-methionine</name>
        <dbReference type="ChEBI" id="CHEBI:59789"/>
    </ligand>
</feature>
<reference evidence="8" key="1">
    <citation type="submission" date="2024-03" db="EMBL/GenBank/DDBJ databases">
        <title>Complete genome sequence of Mycoplasma gypis type strain B1/T1.</title>
        <authorList>
            <person name="Spergser J."/>
        </authorList>
    </citation>
    <scope>NUCLEOTIDE SEQUENCE [LARGE SCALE GENOMIC DNA]</scope>
    <source>
        <strain evidence="8">B1/T1</strain>
    </source>
</reference>
<dbReference type="NCBIfam" id="NF001080">
    <property type="entry name" value="PRK00121.2-2"/>
    <property type="match status" value="1"/>
</dbReference>
<feature type="binding site" evidence="7">
    <location>
        <begin position="181"/>
        <end position="184"/>
    </location>
    <ligand>
        <name>substrate</name>
    </ligand>
</feature>
<comment type="catalytic activity">
    <reaction evidence="1 7">
        <text>guanosine(46) in tRNA + S-adenosyl-L-methionine = N(7)-methylguanosine(46) in tRNA + S-adenosyl-L-homocysteine</text>
        <dbReference type="Rhea" id="RHEA:42708"/>
        <dbReference type="Rhea" id="RHEA-COMP:10188"/>
        <dbReference type="Rhea" id="RHEA-COMP:10189"/>
        <dbReference type="ChEBI" id="CHEBI:57856"/>
        <dbReference type="ChEBI" id="CHEBI:59789"/>
        <dbReference type="ChEBI" id="CHEBI:74269"/>
        <dbReference type="ChEBI" id="CHEBI:74480"/>
        <dbReference type="EC" id="2.1.1.33"/>
    </reaction>
</comment>
<evidence type="ECO:0000256" key="4">
    <source>
        <dbReference type="ARBA" id="ARBA00022679"/>
    </source>
</evidence>
<dbReference type="InterPro" id="IPR055361">
    <property type="entry name" value="tRNA_methyltr_TrmB_bact"/>
</dbReference>
<feature type="binding site" evidence="7">
    <location>
        <position position="59"/>
    </location>
    <ligand>
        <name>S-adenosyl-L-methionine</name>
        <dbReference type="ChEBI" id="CHEBI:59789"/>
    </ligand>
</feature>
<keyword evidence="9" id="KW-1185">Reference proteome</keyword>
<dbReference type="PROSITE" id="PS51625">
    <property type="entry name" value="SAM_MT_TRMB"/>
    <property type="match status" value="1"/>
</dbReference>
<name>A0ABZ2RP76_9BACT</name>
<dbReference type="EMBL" id="CP148066">
    <property type="protein sequence ID" value="WXL28225.1"/>
    <property type="molecule type" value="Genomic_DNA"/>
</dbReference>
<dbReference type="RefSeq" id="WP_205498229.1">
    <property type="nucleotide sequence ID" value="NZ_CP148066.1"/>
</dbReference>
<protein>
    <recommendedName>
        <fullName evidence="7">tRNA (guanine-N(7)-)-methyltransferase</fullName>
        <ecNumber evidence="7">2.1.1.33</ecNumber>
    </recommendedName>
    <alternativeName>
        <fullName evidence="7">tRNA (guanine(46)-N(7))-methyltransferase</fullName>
    </alternativeName>
    <alternativeName>
        <fullName evidence="7">tRNA(m7G46)-methyltransferase</fullName>
    </alternativeName>
</protein>
<sequence length="204" mass="24005">MRLKFNKDASGLIDNSDFKIKNFPIKLKNTTYLEIGMGKGKMISEMAKQNPDIDFIGCEKYPTVALKALKKIEKDEISNLKLLIEDANNINELFADKVDRIYLTFSDPWPKKRHAKRRLLHRNFLLKFREILKEDGILIFKTDNDGLFDFALEEIADMGWKLDFMTRDLHNSVKQKNNIMTEYEEKWSTQGKNINYLELSFKRS</sequence>
<dbReference type="GO" id="GO:0008176">
    <property type="term" value="F:tRNA (guanine(46)-N7)-methyltransferase activity"/>
    <property type="evidence" value="ECO:0007669"/>
    <property type="project" value="UniProtKB-EC"/>
</dbReference>
<dbReference type="Gene3D" id="3.40.50.150">
    <property type="entry name" value="Vaccinia Virus protein VP39"/>
    <property type="match status" value="1"/>
</dbReference>
<evidence type="ECO:0000313" key="9">
    <source>
        <dbReference type="Proteomes" id="UP001460679"/>
    </source>
</evidence>
<comment type="similarity">
    <text evidence="7">Belongs to the class I-like SAM-binding methyltransferase superfamily. TrmB family.</text>
</comment>
<evidence type="ECO:0000313" key="8">
    <source>
        <dbReference type="EMBL" id="WXL28225.1"/>
    </source>
</evidence>
<feature type="binding site" evidence="7">
    <location>
        <position position="143"/>
    </location>
    <ligand>
        <name>substrate</name>
    </ligand>
</feature>
<evidence type="ECO:0000256" key="7">
    <source>
        <dbReference type="HAMAP-Rule" id="MF_01057"/>
    </source>
</evidence>
<dbReference type="PANTHER" id="PTHR23417">
    <property type="entry name" value="3-DEOXY-D-MANNO-OCTULOSONIC-ACID TRANSFERASE/TRNA GUANINE-N 7 - -METHYLTRANSFERASE"/>
    <property type="match status" value="1"/>
</dbReference>
<evidence type="ECO:0000256" key="6">
    <source>
        <dbReference type="ARBA" id="ARBA00022694"/>
    </source>
</evidence>
<keyword evidence="3 7" id="KW-0489">Methyltransferase</keyword>
<gene>
    <name evidence="7 8" type="primary">trmB</name>
    <name evidence="8" type="ORF">WG616_02535</name>
</gene>
<dbReference type="CDD" id="cd02440">
    <property type="entry name" value="AdoMet_MTases"/>
    <property type="match status" value="1"/>
</dbReference>
<dbReference type="NCBIfam" id="TIGR00091">
    <property type="entry name" value="tRNA (guanosine(46)-N7)-methyltransferase TrmB"/>
    <property type="match status" value="1"/>
</dbReference>
<dbReference type="SUPFAM" id="SSF53335">
    <property type="entry name" value="S-adenosyl-L-methionine-dependent methyltransferases"/>
    <property type="match status" value="1"/>
</dbReference>
<dbReference type="PANTHER" id="PTHR23417:SF14">
    <property type="entry name" value="PENTACOTRIPEPTIDE-REPEAT REGION OF PRORP DOMAIN-CONTAINING PROTEIN"/>
    <property type="match status" value="1"/>
</dbReference>
<comment type="caution">
    <text evidence="7">Lacks conserved residue(s) required for the propagation of feature annotation.</text>
</comment>
<dbReference type="InterPro" id="IPR003358">
    <property type="entry name" value="tRNA_(Gua-N-7)_MeTrfase_Trmb"/>
</dbReference>
<keyword evidence="5 7" id="KW-0949">S-adenosyl-L-methionine</keyword>
<dbReference type="InterPro" id="IPR029063">
    <property type="entry name" value="SAM-dependent_MTases_sf"/>
</dbReference>
<evidence type="ECO:0000256" key="1">
    <source>
        <dbReference type="ARBA" id="ARBA00000142"/>
    </source>
</evidence>